<comment type="caution">
    <text evidence="1">The sequence shown here is derived from an EMBL/GenBank/DDBJ whole genome shotgun (WGS) entry which is preliminary data.</text>
</comment>
<accession>A0A9J5VXP7</accession>
<organism evidence="1 2">
    <name type="scientific">Solanum commersonii</name>
    <name type="common">Commerson's wild potato</name>
    <name type="synonym">Commerson's nightshade</name>
    <dbReference type="NCBI Taxonomy" id="4109"/>
    <lineage>
        <taxon>Eukaryota</taxon>
        <taxon>Viridiplantae</taxon>
        <taxon>Streptophyta</taxon>
        <taxon>Embryophyta</taxon>
        <taxon>Tracheophyta</taxon>
        <taxon>Spermatophyta</taxon>
        <taxon>Magnoliopsida</taxon>
        <taxon>eudicotyledons</taxon>
        <taxon>Gunneridae</taxon>
        <taxon>Pentapetalae</taxon>
        <taxon>asterids</taxon>
        <taxon>lamiids</taxon>
        <taxon>Solanales</taxon>
        <taxon>Solanaceae</taxon>
        <taxon>Solanoideae</taxon>
        <taxon>Solaneae</taxon>
        <taxon>Solanum</taxon>
    </lineage>
</organism>
<gene>
    <name evidence="1" type="ORF">H5410_065029</name>
</gene>
<keyword evidence="2" id="KW-1185">Reference proteome</keyword>
<evidence type="ECO:0000313" key="2">
    <source>
        <dbReference type="Proteomes" id="UP000824120"/>
    </source>
</evidence>
<name>A0A9J5VXP7_SOLCO</name>
<dbReference type="AlphaFoldDB" id="A0A9J5VXP7"/>
<evidence type="ECO:0000313" key="1">
    <source>
        <dbReference type="EMBL" id="KAG5567955.1"/>
    </source>
</evidence>
<reference evidence="1" key="1">
    <citation type="submission" date="2020-09" db="EMBL/GenBank/DDBJ databases">
        <title>De no assembly of potato wild relative species, Solanum commersonii.</title>
        <authorList>
            <person name="Cho K."/>
        </authorList>
    </citation>
    <scope>NUCLEOTIDE SEQUENCE</scope>
    <source>
        <strain evidence="1">LZ3.2</strain>
        <tissue evidence="1">Leaf</tissue>
    </source>
</reference>
<protein>
    <submittedName>
        <fullName evidence="1">Uncharacterized protein</fullName>
    </submittedName>
</protein>
<dbReference type="EMBL" id="JACXVP010000322">
    <property type="protein sequence ID" value="KAG5567955.1"/>
    <property type="molecule type" value="Genomic_DNA"/>
</dbReference>
<sequence length="66" mass="7441">MASLIDKLGERIYPRFVPTSRSSIAQNDPNDYSKLGVITKIQINTKYSNAILSSDYMLSMSRVEVL</sequence>
<dbReference type="Proteomes" id="UP000824120">
    <property type="component" value="Unassembled WGS sequence"/>
</dbReference>
<proteinExistence type="predicted"/>